<evidence type="ECO:0000256" key="8">
    <source>
        <dbReference type="ARBA" id="ARBA00022989"/>
    </source>
</evidence>
<dbReference type="GO" id="GO:0006487">
    <property type="term" value="P:protein N-linked glycosylation"/>
    <property type="evidence" value="ECO:0007669"/>
    <property type="project" value="TreeGrafter"/>
</dbReference>
<dbReference type="GeneID" id="108679057"/>
<evidence type="ECO:0000256" key="9">
    <source>
        <dbReference type="ARBA" id="ARBA00023136"/>
    </source>
</evidence>
<comment type="subcellular location">
    <subcellularLocation>
        <location evidence="1 10">Endoplasmic reticulum membrane</location>
        <topology evidence="1 10">Multi-pass membrane protein</topology>
    </subcellularLocation>
</comment>
<dbReference type="AlphaFoldDB" id="A0A8B7PCT1"/>
<comment type="pathway">
    <text evidence="2">Protein modification; protein glycosylation.</text>
</comment>
<evidence type="ECO:0000256" key="2">
    <source>
        <dbReference type="ARBA" id="ARBA00004922"/>
    </source>
</evidence>
<evidence type="ECO:0000313" key="12">
    <source>
        <dbReference type="Proteomes" id="UP000694843"/>
    </source>
</evidence>
<evidence type="ECO:0000256" key="7">
    <source>
        <dbReference type="ARBA" id="ARBA00022824"/>
    </source>
</evidence>
<evidence type="ECO:0000256" key="10">
    <source>
        <dbReference type="RuleBase" id="RU363075"/>
    </source>
</evidence>
<evidence type="ECO:0000256" key="4">
    <source>
        <dbReference type="ARBA" id="ARBA00022676"/>
    </source>
</evidence>
<dbReference type="KEGG" id="hazt:108679057"/>
<protein>
    <recommendedName>
        <fullName evidence="10">Mannosyltransferase</fullName>
        <ecNumber evidence="10">2.4.1.-</ecNumber>
    </recommendedName>
</protein>
<keyword evidence="5" id="KW-0808">Transferase</keyword>
<feature type="transmembrane region" description="Helical" evidence="10">
    <location>
        <begin position="300"/>
        <end position="323"/>
    </location>
</feature>
<feature type="transmembrane region" description="Helical" evidence="10">
    <location>
        <begin position="158"/>
        <end position="180"/>
    </location>
</feature>
<dbReference type="OrthoDB" id="497541at2759"/>
<sequence>MAPSNQSRHRAGHQQPASKKFDGINSQTAKASCDSMSSSLGHWSPGTYTALKALLSARLCAAVWGIITDCDETFNYWEPMHFVLYGKGMQTWEYAPQYALRSYFYLLLHAAPAWLYDAIVTSNRVLVFFFVRCLLAMLSSACELYFYKGVLVAYGPRVARSTLCLLVFSTGMFAASTAFLPSSFAMQAVACGMGAWLQRQHKLAIFCYAVAALLGWPFAAVLGAPVAYDIVVRKGKLKLFLLWSFLSAVIILVPMVQLDSLYYGRLVVAPLQLVLYNVFTAHGPDLYGTEPWSFYVINGFLNFNLAFLLALAALPLLCLSVMCGMTNGRSHAPEWLSLAGLYLWLAVFFLQPHKEERFLFPVYPLICLAAAMALESVERLLKRLPLQNCSALASYVTLSLLVTSSVVSLSRSVGQYRSYHAPLDIFLELQRLPAQPSRAVTRLCLGKEWHRFPSSFFLPNDRWELHFIKSSFKGQLPQHFLQTENATAIERSNFNDLNLEETDRYVNAESCHYLIDQDTPEFSHEEPRYSTQTKTWSTVTAVPFLDKLRSPALFRAFYIPYLTDVYCEFNNYTLLENIALFKRRKNT</sequence>
<feature type="transmembrane region" description="Helical" evidence="10">
    <location>
        <begin position="203"/>
        <end position="228"/>
    </location>
</feature>
<dbReference type="PANTHER" id="PTHR22760:SF2">
    <property type="entry name" value="ALPHA-1,2-MANNOSYLTRANSFERASE ALG9"/>
    <property type="match status" value="1"/>
</dbReference>
<reference evidence="13" key="1">
    <citation type="submission" date="2025-08" db="UniProtKB">
        <authorList>
            <consortium name="RefSeq"/>
        </authorList>
    </citation>
    <scope>IDENTIFICATION</scope>
    <source>
        <tissue evidence="13">Whole organism</tissue>
    </source>
</reference>
<dbReference type="InterPro" id="IPR005599">
    <property type="entry name" value="GPI_mannosylTrfase"/>
</dbReference>
<feature type="transmembrane region" description="Helical" evidence="10">
    <location>
        <begin position="240"/>
        <end position="258"/>
    </location>
</feature>
<evidence type="ECO:0000256" key="1">
    <source>
        <dbReference type="ARBA" id="ARBA00004477"/>
    </source>
</evidence>
<keyword evidence="8 10" id="KW-1133">Transmembrane helix</keyword>
<dbReference type="RefSeq" id="XP_018023056.1">
    <property type="nucleotide sequence ID" value="XM_018167567.2"/>
</dbReference>
<evidence type="ECO:0000256" key="6">
    <source>
        <dbReference type="ARBA" id="ARBA00022692"/>
    </source>
</evidence>
<dbReference type="GO" id="GO:0005789">
    <property type="term" value="C:endoplasmic reticulum membrane"/>
    <property type="evidence" value="ECO:0007669"/>
    <property type="project" value="UniProtKB-SubCell"/>
</dbReference>
<gene>
    <name evidence="13" type="primary">LOC108679057</name>
</gene>
<keyword evidence="12" id="KW-1185">Reference proteome</keyword>
<dbReference type="Pfam" id="PF03901">
    <property type="entry name" value="Glyco_transf_22"/>
    <property type="match status" value="1"/>
</dbReference>
<evidence type="ECO:0000256" key="5">
    <source>
        <dbReference type="ARBA" id="ARBA00022679"/>
    </source>
</evidence>
<dbReference type="PANTHER" id="PTHR22760">
    <property type="entry name" value="GLYCOSYLTRANSFERASE"/>
    <property type="match status" value="1"/>
</dbReference>
<evidence type="ECO:0000256" key="3">
    <source>
        <dbReference type="ARBA" id="ARBA00007063"/>
    </source>
</evidence>
<feature type="transmembrane region" description="Helical" evidence="10">
    <location>
        <begin position="335"/>
        <end position="352"/>
    </location>
</feature>
<dbReference type="UniPathway" id="UPA00378"/>
<keyword evidence="9 10" id="KW-0472">Membrane</keyword>
<dbReference type="GO" id="GO:0000026">
    <property type="term" value="F:alpha-1,2-mannosyltransferase activity"/>
    <property type="evidence" value="ECO:0007669"/>
    <property type="project" value="TreeGrafter"/>
</dbReference>
<comment type="similarity">
    <text evidence="3 10">Belongs to the glycosyltransferase 22 family.</text>
</comment>
<name>A0A8B7PCT1_HYAAZ</name>
<keyword evidence="4 10" id="KW-0328">Glycosyltransferase</keyword>
<feature type="region of interest" description="Disordered" evidence="11">
    <location>
        <begin position="1"/>
        <end position="24"/>
    </location>
</feature>
<dbReference type="EC" id="2.4.1.-" evidence="10"/>
<dbReference type="OMA" id="PRDMHAK"/>
<accession>A0A8B7PCT1</accession>
<keyword evidence="6 10" id="KW-0812">Transmembrane</keyword>
<keyword evidence="7 10" id="KW-0256">Endoplasmic reticulum</keyword>
<evidence type="ECO:0000256" key="11">
    <source>
        <dbReference type="SAM" id="MobiDB-lite"/>
    </source>
</evidence>
<feature type="transmembrane region" description="Helical" evidence="10">
    <location>
        <begin position="125"/>
        <end position="146"/>
    </location>
</feature>
<dbReference type="CTD" id="79796"/>
<organism evidence="12 13">
    <name type="scientific">Hyalella azteca</name>
    <name type="common">Amphipod</name>
    <dbReference type="NCBI Taxonomy" id="294128"/>
    <lineage>
        <taxon>Eukaryota</taxon>
        <taxon>Metazoa</taxon>
        <taxon>Ecdysozoa</taxon>
        <taxon>Arthropoda</taxon>
        <taxon>Crustacea</taxon>
        <taxon>Multicrustacea</taxon>
        <taxon>Malacostraca</taxon>
        <taxon>Eumalacostraca</taxon>
        <taxon>Peracarida</taxon>
        <taxon>Amphipoda</taxon>
        <taxon>Senticaudata</taxon>
        <taxon>Talitrida</taxon>
        <taxon>Talitroidea</taxon>
        <taxon>Hyalellidae</taxon>
        <taxon>Hyalella</taxon>
    </lineage>
</organism>
<proteinExistence type="inferred from homology"/>
<dbReference type="Proteomes" id="UP000694843">
    <property type="component" value="Unplaced"/>
</dbReference>
<evidence type="ECO:0000313" key="13">
    <source>
        <dbReference type="RefSeq" id="XP_018023056.1"/>
    </source>
</evidence>